<feature type="compositionally biased region" description="Basic and acidic residues" evidence="1">
    <location>
        <begin position="91"/>
        <end position="102"/>
    </location>
</feature>
<name>A0ABU7DUR5_9TELE</name>
<proteinExistence type="predicted"/>
<evidence type="ECO:0000256" key="1">
    <source>
        <dbReference type="SAM" id="MobiDB-lite"/>
    </source>
</evidence>
<organism evidence="2 3">
    <name type="scientific">Characodon lateralis</name>
    <dbReference type="NCBI Taxonomy" id="208331"/>
    <lineage>
        <taxon>Eukaryota</taxon>
        <taxon>Metazoa</taxon>
        <taxon>Chordata</taxon>
        <taxon>Craniata</taxon>
        <taxon>Vertebrata</taxon>
        <taxon>Euteleostomi</taxon>
        <taxon>Actinopterygii</taxon>
        <taxon>Neopterygii</taxon>
        <taxon>Teleostei</taxon>
        <taxon>Neoteleostei</taxon>
        <taxon>Acanthomorphata</taxon>
        <taxon>Ovalentaria</taxon>
        <taxon>Atherinomorphae</taxon>
        <taxon>Cyprinodontiformes</taxon>
        <taxon>Goodeidae</taxon>
        <taxon>Characodon</taxon>
    </lineage>
</organism>
<dbReference type="Proteomes" id="UP001352852">
    <property type="component" value="Unassembled WGS sequence"/>
</dbReference>
<feature type="region of interest" description="Disordered" evidence="1">
    <location>
        <begin position="91"/>
        <end position="114"/>
    </location>
</feature>
<gene>
    <name evidence="2" type="ORF">CHARACLAT_021106</name>
</gene>
<feature type="non-terminal residue" evidence="2">
    <location>
        <position position="1"/>
    </location>
</feature>
<sequence>DPRRVDENNEEYPTEEVRTNVNVLNLALTRKRVPKDEKKSDGTDSIYKRRRRFFYLEEATNHSSNSVSVQHERDPKENKVRSMASQLQAKFESKNSYMDHKTQVKHHNTSDVAK</sequence>
<comment type="caution">
    <text evidence="2">The sequence shown here is derived from an EMBL/GenBank/DDBJ whole genome shotgun (WGS) entry which is preliminary data.</text>
</comment>
<reference evidence="2 3" key="1">
    <citation type="submission" date="2021-06" db="EMBL/GenBank/DDBJ databases">
        <authorList>
            <person name="Palmer J.M."/>
        </authorList>
    </citation>
    <scope>NUCLEOTIDE SEQUENCE [LARGE SCALE GENOMIC DNA]</scope>
    <source>
        <strain evidence="2 3">CL_MEX2019</strain>
        <tissue evidence="2">Muscle</tissue>
    </source>
</reference>
<evidence type="ECO:0000313" key="2">
    <source>
        <dbReference type="EMBL" id="MED6278185.1"/>
    </source>
</evidence>
<accession>A0ABU7DUR5</accession>
<keyword evidence="3" id="KW-1185">Reference proteome</keyword>
<dbReference type="EMBL" id="JAHUTJ010034830">
    <property type="protein sequence ID" value="MED6278185.1"/>
    <property type="molecule type" value="Genomic_DNA"/>
</dbReference>
<evidence type="ECO:0000313" key="3">
    <source>
        <dbReference type="Proteomes" id="UP001352852"/>
    </source>
</evidence>
<protein>
    <submittedName>
        <fullName evidence="2">Uncharacterized protein</fullName>
    </submittedName>
</protein>